<comment type="caution">
    <text evidence="1">The sequence shown here is derived from an EMBL/GenBank/DDBJ whole genome shotgun (WGS) entry which is preliminary data.</text>
</comment>
<organism evidence="1 2">
    <name type="scientific">Yasminevirus sp. GU-2018</name>
    <dbReference type="NCBI Taxonomy" id="2420051"/>
    <lineage>
        <taxon>Viruses</taxon>
        <taxon>Varidnaviria</taxon>
        <taxon>Bamfordvirae</taxon>
        <taxon>Nucleocytoviricota</taxon>
        <taxon>Megaviricetes</taxon>
        <taxon>Imitervirales</taxon>
        <taxon>Mimiviridae</taxon>
        <taxon>Klosneuvirinae</taxon>
        <taxon>Yasminevirus</taxon>
        <taxon>Yasminevirus saudimassiliense</taxon>
    </lineage>
</organism>
<gene>
    <name evidence="1" type="ORF">YASMINEVIRUS_513</name>
</gene>
<reference evidence="1 2" key="1">
    <citation type="submission" date="2018-10" db="EMBL/GenBank/DDBJ databases">
        <authorList>
            <consortium name="IHU Genomes"/>
        </authorList>
    </citation>
    <scope>NUCLEOTIDE SEQUENCE [LARGE SCALE GENOMIC DNA]</scope>
    <source>
        <strain evidence="1 2">A1</strain>
    </source>
</reference>
<accession>A0A5K0U8A7</accession>
<sequence length="99" mass="10034">MTCVKLKKELSSDGLTMSVVFIILAGGGHNTRARLGDTTCSAVEGAGCKMRACTMVTIGTGSHTLGCKGWVAGVIVTFTVTITAITAVGTSGDGSLHRS</sequence>
<evidence type="ECO:0000313" key="2">
    <source>
        <dbReference type="Proteomes" id="UP000594342"/>
    </source>
</evidence>
<evidence type="ECO:0000313" key="1">
    <source>
        <dbReference type="EMBL" id="VBB18050.1"/>
    </source>
</evidence>
<dbReference type="Proteomes" id="UP000594342">
    <property type="component" value="Unassembled WGS sequence"/>
</dbReference>
<proteinExistence type="predicted"/>
<keyword evidence="2" id="KW-1185">Reference proteome</keyword>
<protein>
    <submittedName>
        <fullName evidence="1">Uncharacterized protein</fullName>
    </submittedName>
</protein>
<name>A0A5K0U8A7_9VIRU</name>
<dbReference type="EMBL" id="UPSH01000001">
    <property type="protein sequence ID" value="VBB18050.1"/>
    <property type="molecule type" value="Genomic_DNA"/>
</dbReference>